<reference evidence="3" key="2">
    <citation type="journal article" date="2020" name="Microorganisms">
        <title>Osmotic Adaptation and Compatible Solute Biosynthesis of Phototrophic Bacteria as Revealed from Genome Analyses.</title>
        <authorList>
            <person name="Imhoff J.F."/>
            <person name="Rahn T."/>
            <person name="Kunzel S."/>
            <person name="Keller A."/>
            <person name="Neulinger S.C."/>
        </authorList>
    </citation>
    <scope>NUCLEOTIDE SEQUENCE</scope>
    <source>
        <strain evidence="3">IM 151</strain>
    </source>
</reference>
<dbReference type="EMBL" id="NRRU01000137">
    <property type="protein sequence ID" value="MBK1715609.1"/>
    <property type="molecule type" value="Genomic_DNA"/>
</dbReference>
<feature type="compositionally biased region" description="Low complexity" evidence="1">
    <location>
        <begin position="132"/>
        <end position="145"/>
    </location>
</feature>
<accession>A0ABS1E204</accession>
<comment type="caution">
    <text evidence="3">The sequence shown here is derived from an EMBL/GenBank/DDBJ whole genome shotgun (WGS) entry which is preliminary data.</text>
</comment>
<organism evidence="3 4">
    <name type="scientific">Rubrivivax gelatinosus</name>
    <name type="common">Rhodocyclus gelatinosus</name>
    <name type="synonym">Rhodopseudomonas gelatinosa</name>
    <dbReference type="NCBI Taxonomy" id="28068"/>
    <lineage>
        <taxon>Bacteria</taxon>
        <taxon>Pseudomonadati</taxon>
        <taxon>Pseudomonadota</taxon>
        <taxon>Betaproteobacteria</taxon>
        <taxon>Burkholderiales</taxon>
        <taxon>Sphaerotilaceae</taxon>
        <taxon>Rubrivivax</taxon>
    </lineage>
</organism>
<feature type="non-terminal residue" evidence="3">
    <location>
        <position position="156"/>
    </location>
</feature>
<proteinExistence type="predicted"/>
<keyword evidence="2" id="KW-0732">Signal</keyword>
<gene>
    <name evidence="3" type="ORF">CKO43_22935</name>
</gene>
<feature type="chain" id="PRO_5046816162" evidence="2">
    <location>
        <begin position="26"/>
        <end position="156"/>
    </location>
</feature>
<dbReference type="Proteomes" id="UP001041814">
    <property type="component" value="Unassembled WGS sequence"/>
</dbReference>
<feature type="signal peptide" evidence="2">
    <location>
        <begin position="1"/>
        <end position="25"/>
    </location>
</feature>
<feature type="region of interest" description="Disordered" evidence="1">
    <location>
        <begin position="132"/>
        <end position="156"/>
    </location>
</feature>
<evidence type="ECO:0000256" key="2">
    <source>
        <dbReference type="SAM" id="SignalP"/>
    </source>
</evidence>
<reference evidence="3" key="1">
    <citation type="submission" date="2017-08" db="EMBL/GenBank/DDBJ databases">
        <authorList>
            <person name="Imhoff J.F."/>
            <person name="Rahn T."/>
            <person name="Kuenzel S."/>
            <person name="Neulinger S.C."/>
        </authorList>
    </citation>
    <scope>NUCLEOTIDE SEQUENCE</scope>
    <source>
        <strain evidence="3">IM 151</strain>
    </source>
</reference>
<sequence>MQKKRQPSSIWIAITLLSAVQSASALGWSRADQAAVLGHPLSFAASLRLDPGDEIAPECVRAEVVAGDRTLPAGLVRVSAERSADALAMHVATEISIDEPVVSVTLQIGCPMRLSRRFVLFADPPSAPSALQAAAVPRSPAVDAAPPRPAARTARK</sequence>
<keyword evidence="4" id="KW-1185">Reference proteome</keyword>
<protein>
    <submittedName>
        <fullName evidence="3">Uncharacterized protein</fullName>
    </submittedName>
</protein>
<evidence type="ECO:0000313" key="3">
    <source>
        <dbReference type="EMBL" id="MBK1715609.1"/>
    </source>
</evidence>
<evidence type="ECO:0000313" key="4">
    <source>
        <dbReference type="Proteomes" id="UP001041814"/>
    </source>
</evidence>
<evidence type="ECO:0000256" key="1">
    <source>
        <dbReference type="SAM" id="MobiDB-lite"/>
    </source>
</evidence>
<name>A0ABS1E204_RUBGE</name>